<keyword evidence="3" id="KW-1185">Reference proteome</keyword>
<evidence type="ECO:0000313" key="2">
    <source>
        <dbReference type="EMBL" id="KAJ7727089.1"/>
    </source>
</evidence>
<accession>A0AAD7HS76</accession>
<dbReference type="AlphaFoldDB" id="A0AAD7HS76"/>
<dbReference type="Proteomes" id="UP001215598">
    <property type="component" value="Unassembled WGS sequence"/>
</dbReference>
<reference evidence="2" key="1">
    <citation type="submission" date="2023-03" db="EMBL/GenBank/DDBJ databases">
        <title>Massive genome expansion in bonnet fungi (Mycena s.s.) driven by repeated elements and novel gene families across ecological guilds.</title>
        <authorList>
            <consortium name="Lawrence Berkeley National Laboratory"/>
            <person name="Harder C.B."/>
            <person name="Miyauchi S."/>
            <person name="Viragh M."/>
            <person name="Kuo A."/>
            <person name="Thoen E."/>
            <person name="Andreopoulos B."/>
            <person name="Lu D."/>
            <person name="Skrede I."/>
            <person name="Drula E."/>
            <person name="Henrissat B."/>
            <person name="Morin E."/>
            <person name="Kohler A."/>
            <person name="Barry K."/>
            <person name="LaButti K."/>
            <person name="Morin E."/>
            <person name="Salamov A."/>
            <person name="Lipzen A."/>
            <person name="Mereny Z."/>
            <person name="Hegedus B."/>
            <person name="Baldrian P."/>
            <person name="Stursova M."/>
            <person name="Weitz H."/>
            <person name="Taylor A."/>
            <person name="Grigoriev I.V."/>
            <person name="Nagy L.G."/>
            <person name="Martin F."/>
            <person name="Kauserud H."/>
        </authorList>
    </citation>
    <scope>NUCLEOTIDE SEQUENCE</scope>
    <source>
        <strain evidence="2">CBHHK182m</strain>
    </source>
</reference>
<comment type="caution">
    <text evidence="2">The sequence shown here is derived from an EMBL/GenBank/DDBJ whole genome shotgun (WGS) entry which is preliminary data.</text>
</comment>
<dbReference type="EMBL" id="JARKIB010000182">
    <property type="protein sequence ID" value="KAJ7727089.1"/>
    <property type="molecule type" value="Genomic_DNA"/>
</dbReference>
<sequence length="334" mass="38173">MTKRKNPADLKKRGNTTDLSAGRLKFLQTRLPQYVEASKKNKSKSERRKSGTNVFWPTLFHDYWQEFPWKLPIGEDPEPRDKDAVEEVPADAEAAFEALGLNLSPEEEDKKAAVMQETSAKIKRWFSRQRPSAMGIHANPYFEHLARLRRHQDEAPPKRLADFQFYMRHRDYKDAVEEKFSRLADSVDKAHRLALRCRIAKEMLESEPQDVQEMIKTKCDDAHAEDMATYEESGEGLPSFSTEGQEEARENFTAIVTPLLAGLREYTGYDINLFAGRVKDDGSFDITSVNAGTKVGGGDWAAWDPEEYKTVSKALISQQLGQARNLRFLLIQCH</sequence>
<protein>
    <submittedName>
        <fullName evidence="2">Uncharacterized protein</fullName>
    </submittedName>
</protein>
<name>A0AAD7HS76_9AGAR</name>
<proteinExistence type="predicted"/>
<gene>
    <name evidence="2" type="ORF">B0H16DRAFT_1735355</name>
</gene>
<feature type="region of interest" description="Disordered" evidence="1">
    <location>
        <begin position="1"/>
        <end position="22"/>
    </location>
</feature>
<organism evidence="2 3">
    <name type="scientific">Mycena metata</name>
    <dbReference type="NCBI Taxonomy" id="1033252"/>
    <lineage>
        <taxon>Eukaryota</taxon>
        <taxon>Fungi</taxon>
        <taxon>Dikarya</taxon>
        <taxon>Basidiomycota</taxon>
        <taxon>Agaricomycotina</taxon>
        <taxon>Agaricomycetes</taxon>
        <taxon>Agaricomycetidae</taxon>
        <taxon>Agaricales</taxon>
        <taxon>Marasmiineae</taxon>
        <taxon>Mycenaceae</taxon>
        <taxon>Mycena</taxon>
    </lineage>
</organism>
<feature type="compositionally biased region" description="Basic and acidic residues" evidence="1">
    <location>
        <begin position="1"/>
        <end position="12"/>
    </location>
</feature>
<evidence type="ECO:0000313" key="3">
    <source>
        <dbReference type="Proteomes" id="UP001215598"/>
    </source>
</evidence>
<evidence type="ECO:0000256" key="1">
    <source>
        <dbReference type="SAM" id="MobiDB-lite"/>
    </source>
</evidence>